<dbReference type="EMBL" id="JACCBN010000001">
    <property type="protein sequence ID" value="NYD36767.1"/>
    <property type="molecule type" value="Genomic_DNA"/>
</dbReference>
<evidence type="ECO:0000313" key="2">
    <source>
        <dbReference type="EMBL" id="NYD36767.1"/>
    </source>
</evidence>
<evidence type="ECO:0000313" key="3">
    <source>
        <dbReference type="Proteomes" id="UP000535890"/>
    </source>
</evidence>
<dbReference type="Proteomes" id="UP000535890">
    <property type="component" value="Unassembled WGS sequence"/>
</dbReference>
<keyword evidence="3" id="KW-1185">Reference proteome</keyword>
<comment type="caution">
    <text evidence="2">The sequence shown here is derived from an EMBL/GenBank/DDBJ whole genome shotgun (WGS) entry which is preliminary data.</text>
</comment>
<dbReference type="RefSeq" id="WP_179794393.1">
    <property type="nucleotide sequence ID" value="NZ_BAABHP010000021.1"/>
</dbReference>
<name>A0A7Y9DX29_9PSEU</name>
<sequence length="78" mass="8275">MNEHHDIDVRIRPGVLPTKRLGCMDSGIPQLPMGDGPQSAVEVILAAPAMACSSRAANRADRRRVAKASRKLGVQASA</sequence>
<reference evidence="2 3" key="1">
    <citation type="submission" date="2020-07" db="EMBL/GenBank/DDBJ databases">
        <title>Sequencing the genomes of 1000 actinobacteria strains.</title>
        <authorList>
            <person name="Klenk H.-P."/>
        </authorList>
    </citation>
    <scope>NUCLEOTIDE SEQUENCE [LARGE SCALE GENOMIC DNA]</scope>
    <source>
        <strain evidence="2 3">DSM 45772</strain>
    </source>
</reference>
<feature type="compositionally biased region" description="Basic residues" evidence="1">
    <location>
        <begin position="61"/>
        <end position="70"/>
    </location>
</feature>
<dbReference type="AlphaFoldDB" id="A0A7Y9DX29"/>
<accession>A0A7Y9DX29</accession>
<feature type="region of interest" description="Disordered" evidence="1">
    <location>
        <begin position="57"/>
        <end position="78"/>
    </location>
</feature>
<organism evidence="2 3">
    <name type="scientific">Actinomycetospora corticicola</name>
    <dbReference type="NCBI Taxonomy" id="663602"/>
    <lineage>
        <taxon>Bacteria</taxon>
        <taxon>Bacillati</taxon>
        <taxon>Actinomycetota</taxon>
        <taxon>Actinomycetes</taxon>
        <taxon>Pseudonocardiales</taxon>
        <taxon>Pseudonocardiaceae</taxon>
        <taxon>Actinomycetospora</taxon>
    </lineage>
</organism>
<proteinExistence type="predicted"/>
<evidence type="ECO:0000256" key="1">
    <source>
        <dbReference type="SAM" id="MobiDB-lite"/>
    </source>
</evidence>
<protein>
    <submittedName>
        <fullName evidence="2">Uncharacterized protein</fullName>
    </submittedName>
</protein>
<gene>
    <name evidence="2" type="ORF">BJ983_002869</name>
</gene>